<feature type="region of interest" description="Disordered" evidence="1">
    <location>
        <begin position="1"/>
        <end position="35"/>
    </location>
</feature>
<reference evidence="2" key="1">
    <citation type="submission" date="2016-05" db="EMBL/GenBank/DDBJ databases">
        <authorList>
            <person name="Lavstsen T."/>
            <person name="Jespersen J.S."/>
        </authorList>
    </citation>
    <scope>NUCLEOTIDE SEQUENCE</scope>
    <source>
        <tissue evidence="2">Brain</tissue>
    </source>
</reference>
<keyword evidence="2" id="KW-0328">Glycosyltransferase</keyword>
<dbReference type="EMBL" id="HAEJ01003038">
    <property type="protein sequence ID" value="SBS43495.1"/>
    <property type="molecule type" value="Transcribed_RNA"/>
</dbReference>
<evidence type="ECO:0000256" key="1">
    <source>
        <dbReference type="SAM" id="MobiDB-lite"/>
    </source>
</evidence>
<reference evidence="2" key="2">
    <citation type="submission" date="2016-06" db="EMBL/GenBank/DDBJ databases">
        <title>The genome of a short-lived fish provides insights into sex chromosome evolution and the genetic control of aging.</title>
        <authorList>
            <person name="Reichwald K."/>
            <person name="Felder M."/>
            <person name="Petzold A."/>
            <person name="Koch P."/>
            <person name="Groth M."/>
            <person name="Platzer M."/>
        </authorList>
    </citation>
    <scope>NUCLEOTIDE SEQUENCE</scope>
    <source>
        <tissue evidence="2">Brain</tissue>
    </source>
</reference>
<gene>
    <name evidence="2" type="primary">FUT4</name>
</gene>
<name>A0A1A8U5X4_NOTFU</name>
<feature type="non-terminal residue" evidence="2">
    <location>
        <position position="79"/>
    </location>
</feature>
<keyword evidence="2" id="KW-0808">Transferase</keyword>
<organism evidence="2">
    <name type="scientific">Nothobranchius furzeri</name>
    <name type="common">Turquoise killifish</name>
    <dbReference type="NCBI Taxonomy" id="105023"/>
    <lineage>
        <taxon>Eukaryota</taxon>
        <taxon>Metazoa</taxon>
        <taxon>Chordata</taxon>
        <taxon>Craniata</taxon>
        <taxon>Vertebrata</taxon>
        <taxon>Euteleostomi</taxon>
        <taxon>Actinopterygii</taxon>
        <taxon>Neopterygii</taxon>
        <taxon>Teleostei</taxon>
        <taxon>Neoteleostei</taxon>
        <taxon>Acanthomorphata</taxon>
        <taxon>Ovalentaria</taxon>
        <taxon>Atherinomorphae</taxon>
        <taxon>Cyprinodontiformes</taxon>
        <taxon>Nothobranchiidae</taxon>
        <taxon>Nothobranchius</taxon>
    </lineage>
</organism>
<sequence>LSHSEEAGPVPAEAVARPDQDEAAPGLERGLQPAPTQVLGRTLLHGLQCGEEDQRTEGCGQTPGQVVFLIKLPHDEGTT</sequence>
<accession>A0A1A8U5X4</accession>
<proteinExistence type="predicted"/>
<dbReference type="AlphaFoldDB" id="A0A1A8U5X4"/>
<dbReference type="GO" id="GO:0016757">
    <property type="term" value="F:glycosyltransferase activity"/>
    <property type="evidence" value="ECO:0007669"/>
    <property type="project" value="UniProtKB-KW"/>
</dbReference>
<protein>
    <submittedName>
        <fullName evidence="2">Alpha3-fucosyltransferase</fullName>
    </submittedName>
</protein>
<feature type="non-terminal residue" evidence="2">
    <location>
        <position position="1"/>
    </location>
</feature>
<evidence type="ECO:0000313" key="2">
    <source>
        <dbReference type="EMBL" id="SBS43495.1"/>
    </source>
</evidence>